<evidence type="ECO:0000256" key="1">
    <source>
        <dbReference type="ARBA" id="ARBA00001971"/>
    </source>
</evidence>
<evidence type="ECO:0000256" key="6">
    <source>
        <dbReference type="ARBA" id="ARBA00023004"/>
    </source>
</evidence>
<comment type="similarity">
    <text evidence="3">Belongs to the cytochrome P450 family.</text>
</comment>
<dbReference type="PRINTS" id="PR00385">
    <property type="entry name" value="P450"/>
</dbReference>
<evidence type="ECO:0000313" key="10">
    <source>
        <dbReference type="Proteomes" id="UP001565368"/>
    </source>
</evidence>
<dbReference type="InterPro" id="IPR036396">
    <property type="entry name" value="Cyt_P450_sf"/>
</dbReference>
<dbReference type="RefSeq" id="XP_069204805.1">
    <property type="nucleotide sequence ID" value="XM_069356868.1"/>
</dbReference>
<evidence type="ECO:0000256" key="7">
    <source>
        <dbReference type="ARBA" id="ARBA00023033"/>
    </source>
</evidence>
<comment type="pathway">
    <text evidence="2">Secondary metabolite biosynthesis.</text>
</comment>
<keyword evidence="7" id="KW-0503">Monooxygenase</keyword>
<evidence type="ECO:0000256" key="2">
    <source>
        <dbReference type="ARBA" id="ARBA00005179"/>
    </source>
</evidence>
<evidence type="ECO:0000256" key="4">
    <source>
        <dbReference type="ARBA" id="ARBA00022617"/>
    </source>
</evidence>
<dbReference type="GeneID" id="95989515"/>
<dbReference type="InterPro" id="IPR050121">
    <property type="entry name" value="Cytochrome_P450_monoxygenase"/>
</dbReference>
<keyword evidence="8" id="KW-0472">Membrane</keyword>
<protein>
    <recommendedName>
        <fullName evidence="11">Cytochrome P450</fullName>
    </recommendedName>
</protein>
<proteinExistence type="inferred from homology"/>
<name>A0ABR3PQY0_9TREE</name>
<dbReference type="Pfam" id="PF00067">
    <property type="entry name" value="p450"/>
    <property type="match status" value="2"/>
</dbReference>
<dbReference type="InterPro" id="IPR002401">
    <property type="entry name" value="Cyt_P450_E_grp-I"/>
</dbReference>
<dbReference type="EMBL" id="JBBXJM010000007">
    <property type="protein sequence ID" value="KAL1404861.1"/>
    <property type="molecule type" value="Genomic_DNA"/>
</dbReference>
<dbReference type="Gene3D" id="1.10.630.10">
    <property type="entry name" value="Cytochrome P450"/>
    <property type="match status" value="1"/>
</dbReference>
<feature type="transmembrane region" description="Helical" evidence="8">
    <location>
        <begin position="32"/>
        <end position="54"/>
    </location>
</feature>
<evidence type="ECO:0000256" key="5">
    <source>
        <dbReference type="ARBA" id="ARBA00023002"/>
    </source>
</evidence>
<keyword evidence="6" id="KW-0408">Iron</keyword>
<organism evidence="9 10">
    <name type="scientific">Vanrija albida</name>
    <dbReference type="NCBI Taxonomy" id="181172"/>
    <lineage>
        <taxon>Eukaryota</taxon>
        <taxon>Fungi</taxon>
        <taxon>Dikarya</taxon>
        <taxon>Basidiomycota</taxon>
        <taxon>Agaricomycotina</taxon>
        <taxon>Tremellomycetes</taxon>
        <taxon>Trichosporonales</taxon>
        <taxon>Trichosporonaceae</taxon>
        <taxon>Vanrija</taxon>
    </lineage>
</organism>
<comment type="cofactor">
    <cofactor evidence="1">
        <name>heme</name>
        <dbReference type="ChEBI" id="CHEBI:30413"/>
    </cofactor>
</comment>
<sequence length="590" mass="64949">MSLLAAQLTLPTNVSSTFSTYEPLFSASYDVLNSRVGVVALCLLAVFLSAWLLVPKSHYASFDNLPGPKPAHILWGNSLEVIKGVIGGKPTEWFEKYGKNVRYTAFGTTQALLTSDLTTINYILKNGYDFAKPPIPARVFKNMLGAGLITAEGMVHRRQRKVLNPAFGTAQVRNLMPEFWNKAYLLSDLWGGLIASGGDPVAAGLAATDGAGATPPNAVDKLAQGTDGLKIETLGWLNRFALDVLGLAGMNVEINSLRDVHNELSTAYKSISGQDSQITPWIMMEMIFPILRWIPSKRQKIMRASMDAAKANSARLLREKKAAIAKEAESGLVDPERERDVLSLLVRANMSPDVPADQRLSDAEVLAQVGTFLAAGHETTSTTLAFLLERLAQNPDVQEKLHAELAAVPDDRPTYDQISALPYLENCIREVLRLDPPAIVISRVSVDDTTLPVGTPMPGRDGSLVDSIQLRKGSQIFMAISHVNTSAELWGEDAHEFRPERHDAGPTDKVPGVYGNILSFYGGVRNCIGYRFAVMEMKTAMFVLLRHYRFETLPSQPKISRRWLFVQRPAVEGEENLGPQMPLMVRQRHD</sequence>
<evidence type="ECO:0000313" key="9">
    <source>
        <dbReference type="EMBL" id="KAL1404861.1"/>
    </source>
</evidence>
<evidence type="ECO:0008006" key="11">
    <source>
        <dbReference type="Google" id="ProtNLM"/>
    </source>
</evidence>
<evidence type="ECO:0000256" key="8">
    <source>
        <dbReference type="SAM" id="Phobius"/>
    </source>
</evidence>
<evidence type="ECO:0000256" key="3">
    <source>
        <dbReference type="ARBA" id="ARBA00010617"/>
    </source>
</evidence>
<keyword evidence="4" id="KW-0349">Heme</keyword>
<dbReference type="PANTHER" id="PTHR24305">
    <property type="entry name" value="CYTOCHROME P450"/>
    <property type="match status" value="1"/>
</dbReference>
<accession>A0ABR3PQY0</accession>
<dbReference type="SUPFAM" id="SSF48264">
    <property type="entry name" value="Cytochrome P450"/>
    <property type="match status" value="1"/>
</dbReference>
<keyword evidence="5" id="KW-0560">Oxidoreductase</keyword>
<dbReference type="InterPro" id="IPR001128">
    <property type="entry name" value="Cyt_P450"/>
</dbReference>
<dbReference type="PANTHER" id="PTHR24305:SF166">
    <property type="entry name" value="CYTOCHROME P450 12A4, MITOCHONDRIAL-RELATED"/>
    <property type="match status" value="1"/>
</dbReference>
<keyword evidence="4" id="KW-0479">Metal-binding</keyword>
<keyword evidence="10" id="KW-1185">Reference proteome</keyword>
<keyword evidence="8" id="KW-1133">Transmembrane helix</keyword>
<dbReference type="Proteomes" id="UP001565368">
    <property type="component" value="Unassembled WGS sequence"/>
</dbReference>
<comment type="caution">
    <text evidence="9">The sequence shown here is derived from an EMBL/GenBank/DDBJ whole genome shotgun (WGS) entry which is preliminary data.</text>
</comment>
<gene>
    <name evidence="9" type="ORF">Q8F55_008472</name>
</gene>
<reference evidence="9 10" key="1">
    <citation type="submission" date="2023-08" db="EMBL/GenBank/DDBJ databases">
        <title>Annotated Genome Sequence of Vanrija albida AlHP1.</title>
        <authorList>
            <person name="Herzog R."/>
        </authorList>
    </citation>
    <scope>NUCLEOTIDE SEQUENCE [LARGE SCALE GENOMIC DNA]</scope>
    <source>
        <strain evidence="9 10">AlHP1</strain>
    </source>
</reference>
<keyword evidence="8" id="KW-0812">Transmembrane</keyword>
<dbReference type="PRINTS" id="PR00463">
    <property type="entry name" value="EP450I"/>
</dbReference>